<dbReference type="GO" id="GO:0003676">
    <property type="term" value="F:nucleic acid binding"/>
    <property type="evidence" value="ECO:0007669"/>
    <property type="project" value="InterPro"/>
</dbReference>
<dbReference type="InterPro" id="IPR002156">
    <property type="entry name" value="RNaseH_domain"/>
</dbReference>
<dbReference type="PANTHER" id="PTHR47074">
    <property type="entry name" value="BNAC02G40300D PROTEIN"/>
    <property type="match status" value="1"/>
</dbReference>
<protein>
    <recommendedName>
        <fullName evidence="5">Reverse transcriptase zinc-binding domain-containing protein</fullName>
    </recommendedName>
</protein>
<name>A0A833X114_JUGRE</name>
<dbReference type="Proteomes" id="UP000619265">
    <property type="component" value="Unassembled WGS sequence"/>
</dbReference>
<accession>A0A833X114</accession>
<reference evidence="3" key="2">
    <citation type="submission" date="2020-03" db="EMBL/GenBank/DDBJ databases">
        <title>Walnut 2.0.</title>
        <authorList>
            <person name="Marrano A."/>
            <person name="Britton M."/>
            <person name="Zimin A.V."/>
            <person name="Zaini P.A."/>
            <person name="Workman R."/>
            <person name="Puiu D."/>
            <person name="Bianco L."/>
            <person name="Allen B.J."/>
            <person name="Troggio M."/>
            <person name="Leslie C.A."/>
            <person name="Timp W."/>
            <person name="Dendekar A."/>
            <person name="Salzberg S.L."/>
            <person name="Neale D.B."/>
        </authorList>
    </citation>
    <scope>NUCLEOTIDE SEQUENCE</scope>
    <source>
        <tissue evidence="3">Leaves</tissue>
    </source>
</reference>
<dbReference type="EMBL" id="LIHL02000012">
    <property type="protein sequence ID" value="KAF5451931.1"/>
    <property type="molecule type" value="Genomic_DNA"/>
</dbReference>
<dbReference type="CDD" id="cd06222">
    <property type="entry name" value="RNase_H_like"/>
    <property type="match status" value="1"/>
</dbReference>
<dbReference type="Pfam" id="PF13966">
    <property type="entry name" value="zf-RVT"/>
    <property type="match status" value="1"/>
</dbReference>
<organism evidence="3 4">
    <name type="scientific">Juglans regia</name>
    <name type="common">English walnut</name>
    <dbReference type="NCBI Taxonomy" id="51240"/>
    <lineage>
        <taxon>Eukaryota</taxon>
        <taxon>Viridiplantae</taxon>
        <taxon>Streptophyta</taxon>
        <taxon>Embryophyta</taxon>
        <taxon>Tracheophyta</taxon>
        <taxon>Spermatophyta</taxon>
        <taxon>Magnoliopsida</taxon>
        <taxon>eudicotyledons</taxon>
        <taxon>Gunneridae</taxon>
        <taxon>Pentapetalae</taxon>
        <taxon>rosids</taxon>
        <taxon>fabids</taxon>
        <taxon>Fagales</taxon>
        <taxon>Juglandaceae</taxon>
        <taxon>Juglans</taxon>
    </lineage>
</organism>
<reference evidence="3" key="1">
    <citation type="submission" date="2015-10" db="EMBL/GenBank/DDBJ databases">
        <authorList>
            <person name="Martinez-Garcia P.J."/>
            <person name="Crepeau M.W."/>
            <person name="Puiu D."/>
            <person name="Gonzalez-Ibeas D."/>
            <person name="Whalen J."/>
            <person name="Stevens K."/>
            <person name="Paul R."/>
            <person name="Butterfield T."/>
            <person name="Britton M."/>
            <person name="Reagan R."/>
            <person name="Chakraborty S."/>
            <person name="Walawage S.L."/>
            <person name="Vasquez-Gross H.A."/>
            <person name="Cardeno C."/>
            <person name="Famula R."/>
            <person name="Pratt K."/>
            <person name="Kuruganti S."/>
            <person name="Aradhya M.K."/>
            <person name="Leslie C.A."/>
            <person name="Dandekar A.M."/>
            <person name="Salzberg S.L."/>
            <person name="Wegrzyn J.L."/>
            <person name="Langley C.H."/>
            <person name="Neale D.B."/>
        </authorList>
    </citation>
    <scope>NUCLEOTIDE SEQUENCE</scope>
    <source>
        <tissue evidence="3">Leaves</tissue>
    </source>
</reference>
<dbReference type="SUPFAM" id="SSF53098">
    <property type="entry name" value="Ribonuclease H-like"/>
    <property type="match status" value="1"/>
</dbReference>
<evidence type="ECO:0000313" key="4">
    <source>
        <dbReference type="Proteomes" id="UP000619265"/>
    </source>
</evidence>
<dbReference type="InterPro" id="IPR012337">
    <property type="entry name" value="RNaseH-like_sf"/>
</dbReference>
<feature type="non-terminal residue" evidence="3">
    <location>
        <position position="1"/>
    </location>
</feature>
<evidence type="ECO:0000259" key="1">
    <source>
        <dbReference type="Pfam" id="PF13456"/>
    </source>
</evidence>
<dbReference type="Pfam" id="PF13456">
    <property type="entry name" value="RVT_3"/>
    <property type="match status" value="1"/>
</dbReference>
<feature type="non-terminal residue" evidence="3">
    <location>
        <position position="248"/>
    </location>
</feature>
<dbReference type="InterPro" id="IPR036397">
    <property type="entry name" value="RNaseH_sf"/>
</dbReference>
<dbReference type="InterPro" id="IPR044730">
    <property type="entry name" value="RNase_H-like_dom_plant"/>
</dbReference>
<proteinExistence type="predicted"/>
<dbReference type="GO" id="GO:0004523">
    <property type="term" value="F:RNA-DNA hybrid ribonuclease activity"/>
    <property type="evidence" value="ECO:0007669"/>
    <property type="project" value="InterPro"/>
</dbReference>
<evidence type="ECO:0008006" key="5">
    <source>
        <dbReference type="Google" id="ProtNLM"/>
    </source>
</evidence>
<dbReference type="Gene3D" id="3.30.420.10">
    <property type="entry name" value="Ribonuclease H-like superfamily/Ribonuclease H"/>
    <property type="match status" value="1"/>
</dbReference>
<dbReference type="AlphaFoldDB" id="A0A833X114"/>
<evidence type="ECO:0000313" key="3">
    <source>
        <dbReference type="EMBL" id="KAF5451931.1"/>
    </source>
</evidence>
<dbReference type="InterPro" id="IPR052929">
    <property type="entry name" value="RNase_H-like_EbsB-rel"/>
</dbReference>
<sequence>TKAFLWRAASESLATNLNLHKRKVVESPLCPICSRHPESVAHALWTCSVAQDVWSMSSRRIQKLCMQDGSFKEILMPMLDQLSPLELIEIAVTAKAVWNRRKSWLFKQHFHPSIQVSKQILSELNDLGTWLENSEKRIKVQVPHITQWSAPPLEFFKANWDAAIDKGNSILGIGVIIKDSDGYIIASLCSTIPLTPDPFLGEAVAALRATSLCAELGLHQFILEEDSLGVVKAVQQGKESWISTGMVI</sequence>
<dbReference type="PANTHER" id="PTHR47074:SF48">
    <property type="entry name" value="POLYNUCLEOTIDYL TRANSFERASE, RIBONUCLEASE H-LIKE SUPERFAMILY PROTEIN"/>
    <property type="match status" value="1"/>
</dbReference>
<feature type="domain" description="RNase H type-1" evidence="1">
    <location>
        <begin position="159"/>
        <end position="238"/>
    </location>
</feature>
<evidence type="ECO:0000259" key="2">
    <source>
        <dbReference type="Pfam" id="PF13966"/>
    </source>
</evidence>
<comment type="caution">
    <text evidence="3">The sequence shown here is derived from an EMBL/GenBank/DDBJ whole genome shotgun (WGS) entry which is preliminary data.</text>
</comment>
<gene>
    <name evidence="3" type="ORF">F2P56_026985</name>
</gene>
<dbReference type="InterPro" id="IPR026960">
    <property type="entry name" value="RVT-Znf"/>
</dbReference>
<dbReference type="Gramene" id="Jr12_07110_p1">
    <property type="protein sequence ID" value="cds.Jr12_07110_p1"/>
    <property type="gene ID" value="Jr12_07110"/>
</dbReference>
<feature type="domain" description="Reverse transcriptase zinc-binding" evidence="2">
    <location>
        <begin position="2"/>
        <end position="54"/>
    </location>
</feature>